<name>A0A2T0W7X2_9LACT</name>
<reference evidence="4 5" key="1">
    <citation type="submission" date="2018-03" db="EMBL/GenBank/DDBJ databases">
        <title>Genomic Encyclopedia of Archaeal and Bacterial Type Strains, Phase II (KMG-II): from individual species to whole genera.</title>
        <authorList>
            <person name="Goeker M."/>
        </authorList>
    </citation>
    <scope>NUCLEOTIDE SEQUENCE [LARGE SCALE GENOMIC DNA]</scope>
    <source>
        <strain evidence="4 5">DSM 13175</strain>
    </source>
</reference>
<dbReference type="OrthoDB" id="9775804at2"/>
<dbReference type="Gene3D" id="3.40.630.30">
    <property type="match status" value="1"/>
</dbReference>
<dbReference type="Proteomes" id="UP000238205">
    <property type="component" value="Unassembled WGS sequence"/>
</dbReference>
<evidence type="ECO:0000313" key="4">
    <source>
        <dbReference type="EMBL" id="PRY82766.1"/>
    </source>
</evidence>
<proteinExistence type="predicted"/>
<feature type="domain" description="N-acetyltransferase" evidence="3">
    <location>
        <begin position="1"/>
        <end position="147"/>
    </location>
</feature>
<evidence type="ECO:0000313" key="5">
    <source>
        <dbReference type="Proteomes" id="UP000238205"/>
    </source>
</evidence>
<gene>
    <name evidence="4" type="ORF">CLV38_10996</name>
</gene>
<dbReference type="SUPFAM" id="SSF55729">
    <property type="entry name" value="Acyl-CoA N-acyltransferases (Nat)"/>
    <property type="match status" value="1"/>
</dbReference>
<dbReference type="Pfam" id="PF00583">
    <property type="entry name" value="Acetyltransf_1"/>
    <property type="match status" value="1"/>
</dbReference>
<dbReference type="CDD" id="cd04301">
    <property type="entry name" value="NAT_SF"/>
    <property type="match status" value="1"/>
</dbReference>
<protein>
    <submittedName>
        <fullName evidence="4">Aminoglycoside 6'-N-acetyltransferase I</fullName>
    </submittedName>
</protein>
<evidence type="ECO:0000256" key="2">
    <source>
        <dbReference type="ARBA" id="ARBA00023315"/>
    </source>
</evidence>
<dbReference type="RefSeq" id="WP_106192903.1">
    <property type="nucleotide sequence ID" value="NZ_PVTO01000009.1"/>
</dbReference>
<dbReference type="PANTHER" id="PTHR43800">
    <property type="entry name" value="PEPTIDYL-LYSINE N-ACETYLTRANSFERASE YJAB"/>
    <property type="match status" value="1"/>
</dbReference>
<keyword evidence="5" id="KW-1185">Reference proteome</keyword>
<comment type="caution">
    <text evidence="4">The sequence shown here is derived from an EMBL/GenBank/DDBJ whole genome shotgun (WGS) entry which is preliminary data.</text>
</comment>
<evidence type="ECO:0000259" key="3">
    <source>
        <dbReference type="PROSITE" id="PS51186"/>
    </source>
</evidence>
<dbReference type="InterPro" id="IPR000182">
    <property type="entry name" value="GNAT_dom"/>
</dbReference>
<dbReference type="InterPro" id="IPR016181">
    <property type="entry name" value="Acyl_CoA_acyltransferase"/>
</dbReference>
<dbReference type="GO" id="GO:0016747">
    <property type="term" value="F:acyltransferase activity, transferring groups other than amino-acyl groups"/>
    <property type="evidence" value="ECO:0007669"/>
    <property type="project" value="InterPro"/>
</dbReference>
<keyword evidence="1 4" id="KW-0808">Transferase</keyword>
<dbReference type="PANTHER" id="PTHR43800:SF1">
    <property type="entry name" value="PEPTIDYL-LYSINE N-ACETYLTRANSFERASE YJAB"/>
    <property type="match status" value="1"/>
</dbReference>
<organism evidence="4 5">
    <name type="scientific">Alkalibacterium olivapovliticus</name>
    <dbReference type="NCBI Taxonomy" id="99907"/>
    <lineage>
        <taxon>Bacteria</taxon>
        <taxon>Bacillati</taxon>
        <taxon>Bacillota</taxon>
        <taxon>Bacilli</taxon>
        <taxon>Lactobacillales</taxon>
        <taxon>Carnobacteriaceae</taxon>
        <taxon>Alkalibacterium</taxon>
    </lineage>
</organism>
<accession>A0A2T0W7X2</accession>
<sequence>MKTTELQASHNQELKRLFLKVFSSDPWFDKWEDTQLDLYLHDLTGNSNSLSFVLRNDQNDIIGGALGYVFNWWEGQEFYIKEFFISNDLQSKGIGSLFLDQIDALLKPQAIRHITLNTERTFPAYHFYKKNGFTELSDSVFMAKKVDE</sequence>
<dbReference type="EMBL" id="PVTO01000009">
    <property type="protein sequence ID" value="PRY82766.1"/>
    <property type="molecule type" value="Genomic_DNA"/>
</dbReference>
<keyword evidence="2" id="KW-0012">Acyltransferase</keyword>
<dbReference type="AlphaFoldDB" id="A0A2T0W7X2"/>
<dbReference type="PROSITE" id="PS51186">
    <property type="entry name" value="GNAT"/>
    <property type="match status" value="1"/>
</dbReference>
<evidence type="ECO:0000256" key="1">
    <source>
        <dbReference type="ARBA" id="ARBA00022679"/>
    </source>
</evidence>